<reference evidence="3 5" key="2">
    <citation type="submission" date="2019-05" db="EMBL/GenBank/DDBJ databases">
        <authorList>
            <person name="Farhan Ul Haque M."/>
        </authorList>
    </citation>
    <scope>NUCLEOTIDE SEQUENCE [LARGE SCALE GENOMIC DNA]</scope>
    <source>
        <strain evidence="3">2</strain>
    </source>
</reference>
<feature type="domain" description="IraD/Gp25-like" evidence="1">
    <location>
        <begin position="58"/>
        <end position="159"/>
    </location>
</feature>
<dbReference type="Gene3D" id="3.10.450.40">
    <property type="match status" value="1"/>
</dbReference>
<dbReference type="EMBL" id="LR536450">
    <property type="protein sequence ID" value="VFU09587.1"/>
    <property type="molecule type" value="Genomic_DNA"/>
</dbReference>
<evidence type="ECO:0000313" key="5">
    <source>
        <dbReference type="Proteomes" id="UP000485880"/>
    </source>
</evidence>
<accession>A0A4U8Z2M5</accession>
<dbReference type="PANTHER" id="PTHR38595:SF1">
    <property type="entry name" value="TYPE VI SECRETION SYSTEM COMPONENT TSSE1"/>
    <property type="match status" value="1"/>
</dbReference>
<dbReference type="InterPro" id="IPR053176">
    <property type="entry name" value="T6SS_TssE1-like"/>
</dbReference>
<dbReference type="InterPro" id="IPR017737">
    <property type="entry name" value="TssE1-like"/>
</dbReference>
<proteinExistence type="predicted"/>
<reference evidence="2 4" key="1">
    <citation type="submission" date="2019-03" db="EMBL/GenBank/DDBJ databases">
        <authorList>
            <person name="Kox A.R. M."/>
        </authorList>
    </citation>
    <scope>NUCLEOTIDE SEQUENCE [LARGE SCALE GENOMIC DNA]</scope>
    <source>
        <strain evidence="2">MTUNDRAET4 annotated genome</strain>
    </source>
</reference>
<sequence>MSMTPRKNRLSPPFMHAFRSAFDKKDAREKLDLRDEAGDRVIAARRAAVRTTISEPNLRREVARDLEALVNTVALQSTQDLAEFEEVRKSILNYGLPDLIHRSIDEAGVDHIEGEITAALQSYEPRLVAGTIEVSRDASVDKDELKVRFLVRADLLCNPVNVPVEFIADVELDGGGVVVKKA</sequence>
<dbReference type="Proteomes" id="UP000294360">
    <property type="component" value="Chromosome"/>
</dbReference>
<dbReference type="AlphaFoldDB" id="A0A4U8Z2M5"/>
<gene>
    <name evidence="3" type="ORF">MPC4_10108</name>
    <name evidence="2" type="ORF">MTUNDRAET4_2700</name>
</gene>
<dbReference type="NCBIfam" id="TIGR03357">
    <property type="entry name" value="VI_zyme"/>
    <property type="match status" value="1"/>
</dbReference>
<protein>
    <submittedName>
        <fullName evidence="2">Type VI secretion system baseplate subunit TssE</fullName>
    </submittedName>
</protein>
<evidence type="ECO:0000259" key="1">
    <source>
        <dbReference type="Pfam" id="PF04965"/>
    </source>
</evidence>
<dbReference type="RefSeq" id="WP_134490002.1">
    <property type="nucleotide sequence ID" value="NZ_CABFMQ020000001.1"/>
</dbReference>
<dbReference type="KEGG" id="mtun:MTUNDRAET4_2700"/>
<dbReference type="Proteomes" id="UP000485880">
    <property type="component" value="Unassembled WGS sequence"/>
</dbReference>
<name>A0A4U8Z2M5_METTU</name>
<keyword evidence="5" id="KW-1185">Reference proteome</keyword>
<evidence type="ECO:0000313" key="2">
    <source>
        <dbReference type="EMBL" id="VFU09587.1"/>
    </source>
</evidence>
<dbReference type="Pfam" id="PF04965">
    <property type="entry name" value="GPW_gp25"/>
    <property type="match status" value="1"/>
</dbReference>
<dbReference type="OrthoDB" id="119583at2"/>
<dbReference type="SUPFAM" id="SSF160719">
    <property type="entry name" value="gpW/gp25-like"/>
    <property type="match status" value="1"/>
</dbReference>
<dbReference type="InterPro" id="IPR007048">
    <property type="entry name" value="IraD/Gp25-like"/>
</dbReference>
<evidence type="ECO:0000313" key="3">
    <source>
        <dbReference type="EMBL" id="VTZ48158.1"/>
    </source>
</evidence>
<dbReference type="PANTHER" id="PTHR38595">
    <property type="entry name" value="CYTOPLASMIC PROTEIN-RELATED"/>
    <property type="match status" value="1"/>
</dbReference>
<dbReference type="EMBL" id="CABFMQ020000001">
    <property type="protein sequence ID" value="VTZ48158.1"/>
    <property type="molecule type" value="Genomic_DNA"/>
</dbReference>
<organism evidence="2 4">
    <name type="scientific">Methylocella tundrae</name>
    <dbReference type="NCBI Taxonomy" id="227605"/>
    <lineage>
        <taxon>Bacteria</taxon>
        <taxon>Pseudomonadati</taxon>
        <taxon>Pseudomonadota</taxon>
        <taxon>Alphaproteobacteria</taxon>
        <taxon>Hyphomicrobiales</taxon>
        <taxon>Beijerinckiaceae</taxon>
        <taxon>Methylocella</taxon>
    </lineage>
</organism>
<evidence type="ECO:0000313" key="4">
    <source>
        <dbReference type="Proteomes" id="UP000294360"/>
    </source>
</evidence>